<dbReference type="EMBL" id="BOOC01000009">
    <property type="protein sequence ID" value="GIH39493.1"/>
    <property type="molecule type" value="Genomic_DNA"/>
</dbReference>
<evidence type="ECO:0000313" key="2">
    <source>
        <dbReference type="Proteomes" id="UP000603904"/>
    </source>
</evidence>
<dbReference type="Proteomes" id="UP000603904">
    <property type="component" value="Unassembled WGS sequence"/>
</dbReference>
<sequence>MSIGPTGTKGFGIVNIGFRTRRRIPKEIAVWYRGVIMRNGLQGDE</sequence>
<accession>A0ABQ4FXG3</accession>
<gene>
    <name evidence="1" type="ORF">Mco01_24930</name>
</gene>
<name>A0ABQ4FXG3_9ACTN</name>
<comment type="caution">
    <text evidence="1">The sequence shown here is derived from an EMBL/GenBank/DDBJ whole genome shotgun (WGS) entry which is preliminary data.</text>
</comment>
<evidence type="ECO:0000313" key="1">
    <source>
        <dbReference type="EMBL" id="GIH39493.1"/>
    </source>
</evidence>
<organism evidence="1 2">
    <name type="scientific">Microbispora corallina</name>
    <dbReference type="NCBI Taxonomy" id="83302"/>
    <lineage>
        <taxon>Bacteria</taxon>
        <taxon>Bacillati</taxon>
        <taxon>Actinomycetota</taxon>
        <taxon>Actinomycetes</taxon>
        <taxon>Streptosporangiales</taxon>
        <taxon>Streptosporangiaceae</taxon>
        <taxon>Microbispora</taxon>
    </lineage>
</organism>
<protein>
    <submittedName>
        <fullName evidence="1">Uncharacterized protein</fullName>
    </submittedName>
</protein>
<reference evidence="1 2" key="1">
    <citation type="submission" date="2021-01" db="EMBL/GenBank/DDBJ databases">
        <title>Whole genome shotgun sequence of Microbispora corallina NBRC 16416.</title>
        <authorList>
            <person name="Komaki H."/>
            <person name="Tamura T."/>
        </authorList>
    </citation>
    <scope>NUCLEOTIDE SEQUENCE [LARGE SCALE GENOMIC DNA]</scope>
    <source>
        <strain evidence="1 2">NBRC 16416</strain>
    </source>
</reference>
<dbReference type="SUPFAM" id="SSF51445">
    <property type="entry name" value="(Trans)glycosidases"/>
    <property type="match status" value="1"/>
</dbReference>
<dbReference type="InterPro" id="IPR017853">
    <property type="entry name" value="GH"/>
</dbReference>
<proteinExistence type="predicted"/>
<keyword evidence="2" id="KW-1185">Reference proteome</keyword>